<evidence type="ECO:0000313" key="3">
    <source>
        <dbReference type="Proteomes" id="UP001154322"/>
    </source>
</evidence>
<dbReference type="Proteomes" id="UP001154322">
    <property type="component" value="Unassembled WGS sequence"/>
</dbReference>
<keyword evidence="3" id="KW-1185">Reference proteome</keyword>
<organism evidence="2 3">
    <name type="scientific">Paenibacillus melissococcoides</name>
    <dbReference type="NCBI Taxonomy" id="2912268"/>
    <lineage>
        <taxon>Bacteria</taxon>
        <taxon>Bacillati</taxon>
        <taxon>Bacillota</taxon>
        <taxon>Bacilli</taxon>
        <taxon>Bacillales</taxon>
        <taxon>Paenibacillaceae</taxon>
        <taxon>Paenibacillus</taxon>
    </lineage>
</organism>
<name>A0ABM9FZD1_9BACL</name>
<reference evidence="2" key="1">
    <citation type="submission" date="2022-06" db="EMBL/GenBank/DDBJ databases">
        <authorList>
            <person name="Dietemann V."/>
            <person name="Ory F."/>
            <person name="Dainat B."/>
            <person name="Oberhansli S."/>
        </authorList>
    </citation>
    <scope>NUCLEOTIDE SEQUENCE</scope>
    <source>
        <strain evidence="2">Ena-SAMPLE-TAB-26-04-2022-14:26:32:270-5432</strain>
    </source>
</reference>
<comment type="caution">
    <text evidence="2">The sequence shown here is derived from an EMBL/GenBank/DDBJ whole genome shotgun (WGS) entry which is preliminary data.</text>
</comment>
<evidence type="ECO:0000256" key="1">
    <source>
        <dbReference type="SAM" id="MobiDB-lite"/>
    </source>
</evidence>
<proteinExistence type="predicted"/>
<gene>
    <name evidence="2" type="ORF">WJ0W_001894</name>
</gene>
<sequence length="65" mass="7238">MRTSKKYGRKRSGKSAKGRSPSYHRIGSELNPEGAASLLPRWDLTMASAGDKRGIMRRQGHLSPR</sequence>
<protein>
    <submittedName>
        <fullName evidence="2">Uncharacterized protein</fullName>
    </submittedName>
</protein>
<feature type="compositionally biased region" description="Basic residues" evidence="1">
    <location>
        <begin position="1"/>
        <end position="17"/>
    </location>
</feature>
<accession>A0ABM9FZD1</accession>
<dbReference type="RefSeq" id="WP_213426616.1">
    <property type="nucleotide sequence ID" value="NZ_AP031286.1"/>
</dbReference>
<feature type="region of interest" description="Disordered" evidence="1">
    <location>
        <begin position="1"/>
        <end position="30"/>
    </location>
</feature>
<dbReference type="EMBL" id="CALYLO010000002">
    <property type="protein sequence ID" value="CAH8244664.1"/>
    <property type="molecule type" value="Genomic_DNA"/>
</dbReference>
<evidence type="ECO:0000313" key="2">
    <source>
        <dbReference type="EMBL" id="CAH8244664.1"/>
    </source>
</evidence>